<dbReference type="NCBIfam" id="TIGR00836">
    <property type="entry name" value="amt"/>
    <property type="match status" value="1"/>
</dbReference>
<dbReference type="InterPro" id="IPR001905">
    <property type="entry name" value="Ammonium_transpt"/>
</dbReference>
<dbReference type="InterPro" id="IPR029020">
    <property type="entry name" value="Ammonium/urea_transptr"/>
</dbReference>
<evidence type="ECO:0000256" key="4">
    <source>
        <dbReference type="ARBA" id="ARBA00022692"/>
    </source>
</evidence>
<feature type="transmembrane region" description="Helical" evidence="8">
    <location>
        <begin position="226"/>
        <end position="245"/>
    </location>
</feature>
<protein>
    <recommendedName>
        <fullName evidence="8">Ammonium transporter</fullName>
    </recommendedName>
</protein>
<name>A0A914WSF5_9BILA</name>
<reference evidence="12" key="1">
    <citation type="submission" date="2022-11" db="UniProtKB">
        <authorList>
            <consortium name="WormBaseParasite"/>
        </authorList>
    </citation>
    <scope>IDENTIFICATION</scope>
</reference>
<comment type="similarity">
    <text evidence="2 8">Belongs to the ammonia transporter channel (TC 1.A.11.2) family.</text>
</comment>
<evidence type="ECO:0000256" key="9">
    <source>
        <dbReference type="SAM" id="MobiDB-lite"/>
    </source>
</evidence>
<dbReference type="WBParaSite" id="PSAMB.scaffold496size49328.g6326.t1">
    <property type="protein sequence ID" value="PSAMB.scaffold496size49328.g6326.t1"/>
    <property type="gene ID" value="PSAMB.scaffold496size49328.g6326"/>
</dbReference>
<evidence type="ECO:0000256" key="7">
    <source>
        <dbReference type="ARBA" id="ARBA00023177"/>
    </source>
</evidence>
<dbReference type="InterPro" id="IPR018047">
    <property type="entry name" value="Ammonium_transpt_CS"/>
</dbReference>
<keyword evidence="5 8" id="KW-1133">Transmembrane helix</keyword>
<dbReference type="Pfam" id="PF00909">
    <property type="entry name" value="Ammonium_transp"/>
    <property type="match status" value="1"/>
</dbReference>
<organism evidence="11 12">
    <name type="scientific">Plectus sambesii</name>
    <dbReference type="NCBI Taxonomy" id="2011161"/>
    <lineage>
        <taxon>Eukaryota</taxon>
        <taxon>Metazoa</taxon>
        <taxon>Ecdysozoa</taxon>
        <taxon>Nematoda</taxon>
        <taxon>Chromadorea</taxon>
        <taxon>Plectida</taxon>
        <taxon>Plectina</taxon>
        <taxon>Plectoidea</taxon>
        <taxon>Plectidae</taxon>
        <taxon>Plectus</taxon>
    </lineage>
</organism>
<keyword evidence="6 8" id="KW-0472">Membrane</keyword>
<proteinExistence type="inferred from homology"/>
<evidence type="ECO:0000256" key="1">
    <source>
        <dbReference type="ARBA" id="ARBA00004141"/>
    </source>
</evidence>
<feature type="transmembrane region" description="Helical" evidence="8">
    <location>
        <begin position="314"/>
        <end position="338"/>
    </location>
</feature>
<evidence type="ECO:0000256" key="2">
    <source>
        <dbReference type="ARBA" id="ARBA00005887"/>
    </source>
</evidence>
<evidence type="ECO:0000313" key="12">
    <source>
        <dbReference type="WBParaSite" id="PSAMB.scaffold496size49328.g6326.t1"/>
    </source>
</evidence>
<keyword evidence="7 8" id="KW-0924">Ammonia transport</keyword>
<evidence type="ECO:0000259" key="10">
    <source>
        <dbReference type="Pfam" id="PF00909"/>
    </source>
</evidence>
<dbReference type="SUPFAM" id="SSF111352">
    <property type="entry name" value="Ammonium transporter"/>
    <property type="match status" value="1"/>
</dbReference>
<sequence>MANSTIALNNAISSLNKLNESFNAYRERVDVNIDAFFLVTMSTIVFLMQCGFAFIEAGSVRSKNTIDILLKNLLTSLITCVVYFFCGWAIAFGDKGNPYIGFGQFMMFDLEAPKYPLWFFHFVFAATSSTIVSGAVAERFEMVAYFLYTILLTGFVYPVITHWSWDSTGWLANGPEGVKFKDFAGSACVHLHGGTVALIGMIFLGPRIGRFEDKKTGKPAVPLKGHSAPFVVLGAFMLLVGFFGFNGGSQGSLARPGDGDTVARACVNTILCSGWATIAVIFCNKFFFSKNWSLLCSVNSALAGMVAACTGCDALEPWACSIVGIGAGFSYFFIAMLVEKLRIDDPVDTVGIHCGGGLWGLIITPVVMKGGIIYGANRFALLQLGWNLVGGVAIIVWSLVTMGALFFLLKVTGKLRVPAEVELKGLDVLRHDGAAYPGEAKDEASRRASKFGEDPPFSPGHLNILVQRNLKNGNHSPAQP</sequence>
<dbReference type="PANTHER" id="PTHR11730:SF6">
    <property type="entry name" value="AMMONIUM TRANSPORTER"/>
    <property type="match status" value="1"/>
</dbReference>
<feature type="transmembrane region" description="Helical" evidence="8">
    <location>
        <begin position="115"/>
        <end position="136"/>
    </location>
</feature>
<dbReference type="GO" id="GO:0005886">
    <property type="term" value="C:plasma membrane"/>
    <property type="evidence" value="ECO:0007669"/>
    <property type="project" value="UniProtKB-SubCell"/>
</dbReference>
<keyword evidence="11" id="KW-1185">Reference proteome</keyword>
<keyword evidence="4 8" id="KW-0812">Transmembrane</keyword>
<feature type="domain" description="Ammonium transporter AmtB-like" evidence="10">
    <location>
        <begin position="37"/>
        <end position="436"/>
    </location>
</feature>
<evidence type="ECO:0000256" key="5">
    <source>
        <dbReference type="ARBA" id="ARBA00022989"/>
    </source>
</evidence>
<dbReference type="Gene3D" id="1.10.3430.10">
    <property type="entry name" value="Ammonium transporter AmtB like domains"/>
    <property type="match status" value="1"/>
</dbReference>
<dbReference type="GO" id="GO:0097272">
    <property type="term" value="P:ammonium homeostasis"/>
    <property type="evidence" value="ECO:0007669"/>
    <property type="project" value="TreeGrafter"/>
</dbReference>
<dbReference type="GO" id="GO:0008519">
    <property type="term" value="F:ammonium channel activity"/>
    <property type="evidence" value="ECO:0007669"/>
    <property type="project" value="InterPro"/>
</dbReference>
<dbReference type="AlphaFoldDB" id="A0A914WSF5"/>
<feature type="region of interest" description="Disordered" evidence="9">
    <location>
        <begin position="438"/>
        <end position="459"/>
    </location>
</feature>
<evidence type="ECO:0000256" key="8">
    <source>
        <dbReference type="RuleBase" id="RU362002"/>
    </source>
</evidence>
<dbReference type="PROSITE" id="PS01219">
    <property type="entry name" value="AMMONIUM_TRANSP"/>
    <property type="match status" value="1"/>
</dbReference>
<comment type="subcellular location">
    <subcellularLocation>
        <location evidence="8">Cell membrane</location>
        <topology evidence="8">Multi-pass membrane protein</topology>
    </subcellularLocation>
    <subcellularLocation>
        <location evidence="1">Membrane</location>
        <topology evidence="1">Multi-pass membrane protein</topology>
    </subcellularLocation>
</comment>
<feature type="transmembrane region" description="Helical" evidence="8">
    <location>
        <begin position="35"/>
        <end position="57"/>
    </location>
</feature>
<feature type="transmembrane region" description="Helical" evidence="8">
    <location>
        <begin position="291"/>
        <end position="308"/>
    </location>
</feature>
<dbReference type="Proteomes" id="UP000887566">
    <property type="component" value="Unplaced"/>
</dbReference>
<evidence type="ECO:0000313" key="11">
    <source>
        <dbReference type="Proteomes" id="UP000887566"/>
    </source>
</evidence>
<feature type="transmembrane region" description="Helical" evidence="8">
    <location>
        <begin position="388"/>
        <end position="409"/>
    </location>
</feature>
<evidence type="ECO:0000256" key="6">
    <source>
        <dbReference type="ARBA" id="ARBA00023136"/>
    </source>
</evidence>
<keyword evidence="3 8" id="KW-0813">Transport</keyword>
<accession>A0A914WSF5</accession>
<feature type="transmembrane region" description="Helical" evidence="8">
    <location>
        <begin position="350"/>
        <end position="368"/>
    </location>
</feature>
<feature type="transmembrane region" description="Helical" evidence="8">
    <location>
        <begin position="69"/>
        <end position="91"/>
    </location>
</feature>
<feature type="compositionally biased region" description="Basic and acidic residues" evidence="9">
    <location>
        <begin position="438"/>
        <end position="453"/>
    </location>
</feature>
<feature type="transmembrane region" description="Helical" evidence="8">
    <location>
        <begin position="265"/>
        <end position="284"/>
    </location>
</feature>
<dbReference type="PANTHER" id="PTHR11730">
    <property type="entry name" value="AMMONIUM TRANSPORTER"/>
    <property type="match status" value="1"/>
</dbReference>
<feature type="transmembrane region" description="Helical" evidence="8">
    <location>
        <begin position="183"/>
        <end position="205"/>
    </location>
</feature>
<dbReference type="FunFam" id="1.10.3430.10:FF:000010">
    <property type="entry name" value="Ammonium transporter"/>
    <property type="match status" value="1"/>
</dbReference>
<evidence type="ECO:0000256" key="3">
    <source>
        <dbReference type="ARBA" id="ARBA00022448"/>
    </source>
</evidence>
<dbReference type="InterPro" id="IPR024041">
    <property type="entry name" value="NH4_transpt_AmtB-like_dom"/>
</dbReference>
<feature type="transmembrane region" description="Helical" evidence="8">
    <location>
        <begin position="143"/>
        <end position="163"/>
    </location>
</feature>